<dbReference type="PROSITE" id="PS50931">
    <property type="entry name" value="HTH_LYSR"/>
    <property type="match status" value="1"/>
</dbReference>
<protein>
    <submittedName>
        <fullName evidence="6">LysR family transcriptional regulator</fullName>
    </submittedName>
</protein>
<dbReference type="FunFam" id="1.10.10.10:FF:000001">
    <property type="entry name" value="LysR family transcriptional regulator"/>
    <property type="match status" value="1"/>
</dbReference>
<proteinExistence type="inferred from homology"/>
<dbReference type="GO" id="GO:0005829">
    <property type="term" value="C:cytosol"/>
    <property type="evidence" value="ECO:0007669"/>
    <property type="project" value="TreeGrafter"/>
</dbReference>
<accession>A0A364K436</accession>
<evidence type="ECO:0000313" key="6">
    <source>
        <dbReference type="EMBL" id="RAL24122.1"/>
    </source>
</evidence>
<dbReference type="InterPro" id="IPR036388">
    <property type="entry name" value="WH-like_DNA-bd_sf"/>
</dbReference>
<dbReference type="InterPro" id="IPR005119">
    <property type="entry name" value="LysR_subst-bd"/>
</dbReference>
<dbReference type="GO" id="GO:0003677">
    <property type="term" value="F:DNA binding"/>
    <property type="evidence" value="ECO:0007669"/>
    <property type="project" value="UniProtKB-KW"/>
</dbReference>
<evidence type="ECO:0000256" key="2">
    <source>
        <dbReference type="ARBA" id="ARBA00023015"/>
    </source>
</evidence>
<dbReference type="Pfam" id="PF00126">
    <property type="entry name" value="HTH_1"/>
    <property type="match status" value="1"/>
</dbReference>
<dbReference type="PRINTS" id="PR00039">
    <property type="entry name" value="HTHLYSR"/>
</dbReference>
<evidence type="ECO:0000259" key="5">
    <source>
        <dbReference type="PROSITE" id="PS50931"/>
    </source>
</evidence>
<organism evidence="6 7">
    <name type="scientific">Thermoflavimicrobium daqui</name>
    <dbReference type="NCBI Taxonomy" id="2137476"/>
    <lineage>
        <taxon>Bacteria</taxon>
        <taxon>Bacillati</taxon>
        <taxon>Bacillota</taxon>
        <taxon>Bacilli</taxon>
        <taxon>Bacillales</taxon>
        <taxon>Thermoactinomycetaceae</taxon>
        <taxon>Thermoflavimicrobium</taxon>
    </lineage>
</organism>
<dbReference type="GO" id="GO:0003700">
    <property type="term" value="F:DNA-binding transcription factor activity"/>
    <property type="evidence" value="ECO:0007669"/>
    <property type="project" value="InterPro"/>
</dbReference>
<dbReference type="OrthoDB" id="9803735at2"/>
<dbReference type="InterPro" id="IPR050950">
    <property type="entry name" value="HTH-type_LysR_regulators"/>
</dbReference>
<keyword evidence="4" id="KW-0804">Transcription</keyword>
<evidence type="ECO:0000313" key="7">
    <source>
        <dbReference type="Proteomes" id="UP000251213"/>
    </source>
</evidence>
<dbReference type="Proteomes" id="UP000251213">
    <property type="component" value="Unassembled WGS sequence"/>
</dbReference>
<dbReference type="PANTHER" id="PTHR30419:SF28">
    <property type="entry name" value="HTH-TYPE TRANSCRIPTIONAL REGULATOR BSDA"/>
    <property type="match status" value="1"/>
</dbReference>
<dbReference type="Pfam" id="PF03466">
    <property type="entry name" value="LysR_substrate"/>
    <property type="match status" value="1"/>
</dbReference>
<feature type="domain" description="HTH lysR-type" evidence="5">
    <location>
        <begin position="1"/>
        <end position="58"/>
    </location>
</feature>
<comment type="caution">
    <text evidence="6">The sequence shown here is derived from an EMBL/GenBank/DDBJ whole genome shotgun (WGS) entry which is preliminary data.</text>
</comment>
<comment type="similarity">
    <text evidence="1">Belongs to the LysR transcriptional regulatory family.</text>
</comment>
<evidence type="ECO:0000256" key="1">
    <source>
        <dbReference type="ARBA" id="ARBA00009437"/>
    </source>
</evidence>
<reference evidence="6 7" key="2">
    <citation type="submission" date="2018-06" db="EMBL/GenBank/DDBJ databases">
        <authorList>
            <person name="Zhirakovskaya E."/>
        </authorList>
    </citation>
    <scope>NUCLEOTIDE SEQUENCE [LARGE SCALE GENOMIC DNA]</scope>
    <source>
        <strain evidence="6 7">FBKL4.011</strain>
    </source>
</reference>
<keyword evidence="2" id="KW-0805">Transcription regulation</keyword>
<dbReference type="PANTHER" id="PTHR30419">
    <property type="entry name" value="HTH-TYPE TRANSCRIPTIONAL REGULATOR YBHD"/>
    <property type="match status" value="1"/>
</dbReference>
<dbReference type="EMBL" id="QJKK01000005">
    <property type="protein sequence ID" value="RAL24122.1"/>
    <property type="molecule type" value="Genomic_DNA"/>
</dbReference>
<name>A0A364K436_9BACL</name>
<keyword evidence="7" id="KW-1185">Reference proteome</keyword>
<reference evidence="6 7" key="1">
    <citation type="submission" date="2018-06" db="EMBL/GenBank/DDBJ databases">
        <title>Thermoflavimicrobium daqus sp. nov., a thermophilic microbe isolated from Moutai-flavour Daqu.</title>
        <authorList>
            <person name="Wang X."/>
            <person name="Zhou H."/>
        </authorList>
    </citation>
    <scope>NUCLEOTIDE SEQUENCE [LARGE SCALE GENOMIC DNA]</scope>
    <source>
        <strain evidence="6 7">FBKL4.011</strain>
    </source>
</reference>
<dbReference type="Gene3D" id="3.40.190.290">
    <property type="match status" value="1"/>
</dbReference>
<dbReference type="RefSeq" id="WP_113659115.1">
    <property type="nucleotide sequence ID" value="NZ_KZ845667.1"/>
</dbReference>
<dbReference type="SUPFAM" id="SSF53850">
    <property type="entry name" value="Periplasmic binding protein-like II"/>
    <property type="match status" value="1"/>
</dbReference>
<dbReference type="InterPro" id="IPR000847">
    <property type="entry name" value="LysR_HTH_N"/>
</dbReference>
<gene>
    <name evidence="6" type="ORF">DL897_10550</name>
</gene>
<dbReference type="CDD" id="cd08434">
    <property type="entry name" value="PBP2_GltC_like"/>
    <property type="match status" value="1"/>
</dbReference>
<sequence>MELRQIQYFIEVAKREHVTEAAHSLHVAQSAVSRQIANLEAELGVQLFAREGRNVRLTSMGKVFLDHSELALREIEKAKQKIEEFLDPQRGIIRLGFPSSLASHVLPSVISEFRTKYPAVRFQLRQGSYLFLIDAVINGEIDLAFIAPVPLKNEEVQGHIFFLDKIVSLLPANHDLVKQPQITLNQLKDEPFVVFPKGFVLEELVTNACKQMGFKPKIAFEGEDIDAIKGLVASGLAVTLLPEVTLTDSIPRGAVKMPIAEPEITRTVGIIIPKKRKLPPSEQLFYSFITDFFYRLNQYRL</sequence>
<evidence type="ECO:0000256" key="4">
    <source>
        <dbReference type="ARBA" id="ARBA00023163"/>
    </source>
</evidence>
<dbReference type="AlphaFoldDB" id="A0A364K436"/>
<evidence type="ECO:0000256" key="3">
    <source>
        <dbReference type="ARBA" id="ARBA00023125"/>
    </source>
</evidence>
<keyword evidence="3" id="KW-0238">DNA-binding</keyword>
<dbReference type="SUPFAM" id="SSF46785">
    <property type="entry name" value="Winged helix' DNA-binding domain"/>
    <property type="match status" value="1"/>
</dbReference>
<dbReference type="Gene3D" id="1.10.10.10">
    <property type="entry name" value="Winged helix-like DNA-binding domain superfamily/Winged helix DNA-binding domain"/>
    <property type="match status" value="1"/>
</dbReference>
<dbReference type="InterPro" id="IPR036390">
    <property type="entry name" value="WH_DNA-bd_sf"/>
</dbReference>